<reference evidence="1 2" key="1">
    <citation type="submission" date="2018-06" db="EMBL/GenBank/DDBJ databases">
        <title>Genome analysis of cellulolytic fungus Trichoderma lentiforme CFAM-422.</title>
        <authorList>
            <person name="Steindorff A.S."/>
            <person name="Formighieri E.F."/>
            <person name="Midorikawa G.E.O."/>
            <person name="Tamietti M.S."/>
            <person name="Ramos E.Z."/>
            <person name="Silva A.S."/>
            <person name="Bon E.P.S."/>
            <person name="Mendes T.D."/>
            <person name="Damaso M.C.T."/>
            <person name="Favaro L.C.L."/>
        </authorList>
    </citation>
    <scope>NUCLEOTIDE SEQUENCE [LARGE SCALE GENOMIC DNA]</scope>
    <source>
        <strain evidence="1 2">CFAM-422</strain>
    </source>
</reference>
<sequence length="62" mass="6632">MGGDPGLGKCRGIMRSSTTSFMLRLPPLNMGLAAVDGLQGQWLVGGNWIVSEVYLQQTLPVL</sequence>
<dbReference type="AlphaFoldDB" id="A0A9P4XA75"/>
<dbReference type="EMBL" id="QLNT01000017">
    <property type="protein sequence ID" value="KAF3066113.1"/>
    <property type="molecule type" value="Genomic_DNA"/>
</dbReference>
<accession>A0A9P4XA75</accession>
<name>A0A9P4XA75_9HYPO</name>
<evidence type="ECO:0000313" key="1">
    <source>
        <dbReference type="EMBL" id="KAF3066113.1"/>
    </source>
</evidence>
<comment type="caution">
    <text evidence="1">The sequence shown here is derived from an EMBL/GenBank/DDBJ whole genome shotgun (WGS) entry which is preliminary data.</text>
</comment>
<keyword evidence="2" id="KW-1185">Reference proteome</keyword>
<proteinExistence type="predicted"/>
<dbReference type="Proteomes" id="UP000801864">
    <property type="component" value="Unassembled WGS sequence"/>
</dbReference>
<gene>
    <name evidence="1" type="ORF">CFAM422_009386</name>
</gene>
<evidence type="ECO:0000313" key="2">
    <source>
        <dbReference type="Proteomes" id="UP000801864"/>
    </source>
</evidence>
<protein>
    <submittedName>
        <fullName evidence="1">Uncharacterized protein</fullName>
    </submittedName>
</protein>
<organism evidence="1 2">
    <name type="scientific">Trichoderma lentiforme</name>
    <dbReference type="NCBI Taxonomy" id="1567552"/>
    <lineage>
        <taxon>Eukaryota</taxon>
        <taxon>Fungi</taxon>
        <taxon>Dikarya</taxon>
        <taxon>Ascomycota</taxon>
        <taxon>Pezizomycotina</taxon>
        <taxon>Sordariomycetes</taxon>
        <taxon>Hypocreomycetidae</taxon>
        <taxon>Hypocreales</taxon>
        <taxon>Hypocreaceae</taxon>
        <taxon>Trichoderma</taxon>
    </lineage>
</organism>